<feature type="signal peptide" evidence="1">
    <location>
        <begin position="1"/>
        <end position="18"/>
    </location>
</feature>
<name>A0A812SSU3_9DINO</name>
<keyword evidence="3" id="KW-1185">Reference proteome</keyword>
<dbReference type="Proteomes" id="UP000601435">
    <property type="component" value="Unassembled WGS sequence"/>
</dbReference>
<gene>
    <name evidence="2" type="ORF">SNEC2469_LOCUS13898</name>
</gene>
<proteinExistence type="predicted"/>
<organism evidence="2 3">
    <name type="scientific">Symbiodinium necroappetens</name>
    <dbReference type="NCBI Taxonomy" id="1628268"/>
    <lineage>
        <taxon>Eukaryota</taxon>
        <taxon>Sar</taxon>
        <taxon>Alveolata</taxon>
        <taxon>Dinophyceae</taxon>
        <taxon>Suessiales</taxon>
        <taxon>Symbiodiniaceae</taxon>
        <taxon>Symbiodinium</taxon>
    </lineage>
</organism>
<dbReference type="AlphaFoldDB" id="A0A812SSU3"/>
<dbReference type="EMBL" id="CAJNJA010022238">
    <property type="protein sequence ID" value="CAE7488729.1"/>
    <property type="molecule type" value="Genomic_DNA"/>
</dbReference>
<reference evidence="2" key="1">
    <citation type="submission" date="2021-02" db="EMBL/GenBank/DDBJ databases">
        <authorList>
            <person name="Dougan E. K."/>
            <person name="Rhodes N."/>
            <person name="Thang M."/>
            <person name="Chan C."/>
        </authorList>
    </citation>
    <scope>NUCLEOTIDE SEQUENCE</scope>
</reference>
<evidence type="ECO:0000313" key="3">
    <source>
        <dbReference type="Proteomes" id="UP000601435"/>
    </source>
</evidence>
<evidence type="ECO:0000313" key="2">
    <source>
        <dbReference type="EMBL" id="CAE7488729.1"/>
    </source>
</evidence>
<accession>A0A812SSU3</accession>
<feature type="chain" id="PRO_5032388733" evidence="1">
    <location>
        <begin position="19"/>
        <end position="148"/>
    </location>
</feature>
<dbReference type="OrthoDB" id="445559at2759"/>
<evidence type="ECO:0000256" key="1">
    <source>
        <dbReference type="SAM" id="SignalP"/>
    </source>
</evidence>
<protein>
    <submittedName>
        <fullName evidence="2">Uncharacterized protein</fullName>
    </submittedName>
</protein>
<sequence length="148" mass="16484">MFSVRFLVALAIHGRVFAVDVSHPDASPGHMEATILAEGESQIRSVVRKENVSAENDEGKSCKCTEVDLKGKKWSPGGLQKCVGSCTDVRKSTSKNDCPKHWKIISPRNEEDWKTLIDLDVLKEVAAPHLSLDSERYHHKKYALLCVV</sequence>
<keyword evidence="1" id="KW-0732">Signal</keyword>
<comment type="caution">
    <text evidence="2">The sequence shown here is derived from an EMBL/GenBank/DDBJ whole genome shotgun (WGS) entry which is preliminary data.</text>
</comment>